<evidence type="ECO:0000256" key="6">
    <source>
        <dbReference type="ARBA" id="ARBA00022989"/>
    </source>
</evidence>
<proteinExistence type="inferred from homology"/>
<evidence type="ECO:0000256" key="1">
    <source>
        <dbReference type="ARBA" id="ARBA00002154"/>
    </source>
</evidence>
<dbReference type="InterPro" id="IPR051523">
    <property type="entry name" value="KISH_domain"/>
</dbReference>
<evidence type="ECO:0000256" key="10">
    <source>
        <dbReference type="SAM" id="Phobius"/>
    </source>
</evidence>
<feature type="transmembrane region" description="Helical" evidence="10">
    <location>
        <begin position="123"/>
        <end position="140"/>
    </location>
</feature>
<feature type="transmembrane region" description="Helical" evidence="10">
    <location>
        <begin position="71"/>
        <end position="91"/>
    </location>
</feature>
<accession>A0A0G4M2S0</accession>
<keyword evidence="5" id="KW-0732">Signal</keyword>
<protein>
    <recommendedName>
        <fullName evidence="13">Protein kish</fullName>
    </recommendedName>
</protein>
<evidence type="ECO:0000256" key="2">
    <source>
        <dbReference type="ARBA" id="ARBA00004614"/>
    </source>
</evidence>
<dbReference type="Proteomes" id="UP000045706">
    <property type="component" value="Unassembled WGS sequence"/>
</dbReference>
<keyword evidence="4 10" id="KW-0812">Transmembrane</keyword>
<dbReference type="InterPro" id="IPR009653">
    <property type="entry name" value="Ksh1"/>
</dbReference>
<evidence type="ECO:0000256" key="7">
    <source>
        <dbReference type="ARBA" id="ARBA00023034"/>
    </source>
</evidence>
<name>A0A0G4M2S0_VERLO</name>
<evidence type="ECO:0008006" key="13">
    <source>
        <dbReference type="Google" id="ProtNLM"/>
    </source>
</evidence>
<keyword evidence="7" id="KW-0333">Golgi apparatus</keyword>
<evidence type="ECO:0000313" key="12">
    <source>
        <dbReference type="Proteomes" id="UP000045706"/>
    </source>
</evidence>
<sequence>MSNPTPARNNPAGPPCHLDTAGSQAARQLSRQLHLRHRIAKGTQLAAPQDRQDGKPSLHTKAPATNAQKSALFNFQSLLLVILLLICTSAYTHQIFPSFMDNRKDGLSVVGIFWKFARVGERLSPYVSLACVFMAVSLLIN</sequence>
<dbReference type="GO" id="GO:0000139">
    <property type="term" value="C:Golgi membrane"/>
    <property type="evidence" value="ECO:0007669"/>
    <property type="project" value="UniProtKB-SubCell"/>
</dbReference>
<evidence type="ECO:0000256" key="5">
    <source>
        <dbReference type="ARBA" id="ARBA00022729"/>
    </source>
</evidence>
<feature type="region of interest" description="Disordered" evidence="9">
    <location>
        <begin position="1"/>
        <end position="23"/>
    </location>
</feature>
<comment type="similarity">
    <text evidence="3">Belongs to the KISH family.</text>
</comment>
<keyword evidence="8 10" id="KW-0472">Membrane</keyword>
<evidence type="ECO:0000256" key="9">
    <source>
        <dbReference type="SAM" id="MobiDB-lite"/>
    </source>
</evidence>
<keyword evidence="6 10" id="KW-1133">Transmembrane helix</keyword>
<dbReference type="Pfam" id="PF06842">
    <property type="entry name" value="DUF1242"/>
    <property type="match status" value="1"/>
</dbReference>
<comment type="function">
    <text evidence="1">Involved in the early part of the secretory pathway.</text>
</comment>
<evidence type="ECO:0000256" key="3">
    <source>
        <dbReference type="ARBA" id="ARBA00008961"/>
    </source>
</evidence>
<evidence type="ECO:0000256" key="8">
    <source>
        <dbReference type="ARBA" id="ARBA00023136"/>
    </source>
</evidence>
<dbReference type="EMBL" id="CVQI01021113">
    <property type="protein sequence ID" value="CRK28542.1"/>
    <property type="molecule type" value="Genomic_DNA"/>
</dbReference>
<evidence type="ECO:0000256" key="4">
    <source>
        <dbReference type="ARBA" id="ARBA00022692"/>
    </source>
</evidence>
<dbReference type="AlphaFoldDB" id="A0A0G4M2S0"/>
<feature type="region of interest" description="Disordered" evidence="9">
    <location>
        <begin position="41"/>
        <end position="63"/>
    </location>
</feature>
<reference evidence="12" key="1">
    <citation type="submission" date="2015-05" db="EMBL/GenBank/DDBJ databases">
        <authorList>
            <person name="Fogelqvist Johan"/>
        </authorList>
    </citation>
    <scope>NUCLEOTIDE SEQUENCE [LARGE SCALE GENOMIC DNA]</scope>
</reference>
<organism evidence="11 12">
    <name type="scientific">Verticillium longisporum</name>
    <name type="common">Verticillium dahliae var. longisporum</name>
    <dbReference type="NCBI Taxonomy" id="100787"/>
    <lineage>
        <taxon>Eukaryota</taxon>
        <taxon>Fungi</taxon>
        <taxon>Dikarya</taxon>
        <taxon>Ascomycota</taxon>
        <taxon>Pezizomycotina</taxon>
        <taxon>Sordariomycetes</taxon>
        <taxon>Hypocreomycetidae</taxon>
        <taxon>Glomerellales</taxon>
        <taxon>Plectosphaerellaceae</taxon>
        <taxon>Verticillium</taxon>
    </lineage>
</organism>
<dbReference type="PANTHER" id="PTHR13229">
    <property type="entry name" value="PROTEIN KISH-A"/>
    <property type="match status" value="1"/>
</dbReference>
<evidence type="ECO:0000313" key="11">
    <source>
        <dbReference type="EMBL" id="CRK28542.1"/>
    </source>
</evidence>
<gene>
    <name evidence="11" type="ORF">BN1723_014132</name>
</gene>
<comment type="subcellular location">
    <subcellularLocation>
        <location evidence="2">Golgi apparatus membrane</location>
        <topology evidence="2">Single-pass type I membrane protein</topology>
    </subcellularLocation>
</comment>